<dbReference type="OrthoDB" id="504708at2759"/>
<comment type="caution">
    <text evidence="1">The sequence shown here is derived from an EMBL/GenBank/DDBJ whole genome shotgun (WGS) entry which is preliminary data.</text>
</comment>
<dbReference type="AlphaFoldDB" id="A0A8K0P1K1"/>
<dbReference type="SUPFAM" id="SSF88713">
    <property type="entry name" value="Glycoside hydrolase/deacetylase"/>
    <property type="match status" value="1"/>
</dbReference>
<dbReference type="Gene3D" id="3.20.20.370">
    <property type="entry name" value="Glycoside hydrolase/deacetylase"/>
    <property type="match status" value="1"/>
</dbReference>
<accession>A0A8K0P1K1</accession>
<dbReference type="Proteomes" id="UP000792457">
    <property type="component" value="Unassembled WGS sequence"/>
</dbReference>
<evidence type="ECO:0000313" key="2">
    <source>
        <dbReference type="Proteomes" id="UP000792457"/>
    </source>
</evidence>
<keyword evidence="2" id="KW-1185">Reference proteome</keyword>
<name>A0A8K0P1K1_LADFU</name>
<reference evidence="1" key="2">
    <citation type="submission" date="2017-10" db="EMBL/GenBank/DDBJ databases">
        <title>Ladona fulva Genome sequencing and assembly.</title>
        <authorList>
            <person name="Murali S."/>
            <person name="Richards S."/>
            <person name="Bandaranaike D."/>
            <person name="Bellair M."/>
            <person name="Blankenburg K."/>
            <person name="Chao H."/>
            <person name="Dinh H."/>
            <person name="Doddapaneni H."/>
            <person name="Dugan-Rocha S."/>
            <person name="Elkadiri S."/>
            <person name="Gnanaolivu R."/>
            <person name="Hernandez B."/>
            <person name="Skinner E."/>
            <person name="Javaid M."/>
            <person name="Lee S."/>
            <person name="Li M."/>
            <person name="Ming W."/>
            <person name="Munidasa M."/>
            <person name="Muniz J."/>
            <person name="Nguyen L."/>
            <person name="Hughes D."/>
            <person name="Osuji N."/>
            <person name="Pu L.-L."/>
            <person name="Puazo M."/>
            <person name="Qu C."/>
            <person name="Quiroz J."/>
            <person name="Raj R."/>
            <person name="Weissenberger G."/>
            <person name="Xin Y."/>
            <person name="Zou X."/>
            <person name="Han Y."/>
            <person name="Worley K."/>
            <person name="Muzny D."/>
            <person name="Gibbs R."/>
        </authorList>
    </citation>
    <scope>NUCLEOTIDE SEQUENCE</scope>
    <source>
        <strain evidence="1">Sampled in the wild</strain>
    </source>
</reference>
<dbReference type="GO" id="GO:0005975">
    <property type="term" value="P:carbohydrate metabolic process"/>
    <property type="evidence" value="ECO:0007669"/>
    <property type="project" value="InterPro"/>
</dbReference>
<sequence>MITLTFDDAVNADNWDLFQEKLFPSQNPITTDTPPSNGAPVPAQFGLPPGYRCAMVDSCPHHLTGKEIYNALIHNFHRHYDTNRAPFGLYFHTTWFKKPEFLAAFQKFLDEMGKRPDVWFVTNWQAVQWMRNPVPLGQVEQFEPWGCKKRVSQKFHILNYYQEVK</sequence>
<reference evidence="1" key="1">
    <citation type="submission" date="2013-04" db="EMBL/GenBank/DDBJ databases">
        <authorList>
            <person name="Qu J."/>
            <person name="Murali S.C."/>
            <person name="Bandaranaike D."/>
            <person name="Bellair M."/>
            <person name="Blankenburg K."/>
            <person name="Chao H."/>
            <person name="Dinh H."/>
            <person name="Doddapaneni H."/>
            <person name="Downs B."/>
            <person name="Dugan-Rocha S."/>
            <person name="Elkadiri S."/>
            <person name="Gnanaolivu R.D."/>
            <person name="Hernandez B."/>
            <person name="Javaid M."/>
            <person name="Jayaseelan J.C."/>
            <person name="Lee S."/>
            <person name="Li M."/>
            <person name="Ming W."/>
            <person name="Munidasa M."/>
            <person name="Muniz J."/>
            <person name="Nguyen L."/>
            <person name="Ongeri F."/>
            <person name="Osuji N."/>
            <person name="Pu L.-L."/>
            <person name="Puazo M."/>
            <person name="Qu C."/>
            <person name="Quiroz J."/>
            <person name="Raj R."/>
            <person name="Weissenberger G."/>
            <person name="Xin Y."/>
            <person name="Zou X."/>
            <person name="Han Y."/>
            <person name="Richards S."/>
            <person name="Worley K."/>
            <person name="Muzny D."/>
            <person name="Gibbs R."/>
        </authorList>
    </citation>
    <scope>NUCLEOTIDE SEQUENCE</scope>
    <source>
        <strain evidence="1">Sampled in the wild</strain>
    </source>
</reference>
<dbReference type="EMBL" id="KZ308467">
    <property type="protein sequence ID" value="KAG8230136.1"/>
    <property type="molecule type" value="Genomic_DNA"/>
</dbReference>
<dbReference type="InterPro" id="IPR011330">
    <property type="entry name" value="Glyco_hydro/deAcase_b/a-brl"/>
</dbReference>
<proteinExistence type="predicted"/>
<evidence type="ECO:0000313" key="1">
    <source>
        <dbReference type="EMBL" id="KAG8230136.1"/>
    </source>
</evidence>
<protein>
    <submittedName>
        <fullName evidence="1">Uncharacterized protein</fullName>
    </submittedName>
</protein>
<dbReference type="InterPro" id="IPR052740">
    <property type="entry name" value="CE4"/>
</dbReference>
<dbReference type="GO" id="GO:0016787">
    <property type="term" value="F:hydrolase activity"/>
    <property type="evidence" value="ECO:0007669"/>
    <property type="project" value="UniProtKB-ARBA"/>
</dbReference>
<gene>
    <name evidence="1" type="ORF">J437_LFUL010628</name>
</gene>
<dbReference type="PANTHER" id="PTHR45985">
    <property type="match status" value="1"/>
</dbReference>
<dbReference type="PANTHER" id="PTHR45985:SF5">
    <property type="entry name" value="CHITIN AND LDLR BINDING DEACETYLASE 3"/>
    <property type="match status" value="1"/>
</dbReference>
<organism evidence="1 2">
    <name type="scientific">Ladona fulva</name>
    <name type="common">Scarce chaser dragonfly</name>
    <name type="synonym">Libellula fulva</name>
    <dbReference type="NCBI Taxonomy" id="123851"/>
    <lineage>
        <taxon>Eukaryota</taxon>
        <taxon>Metazoa</taxon>
        <taxon>Ecdysozoa</taxon>
        <taxon>Arthropoda</taxon>
        <taxon>Hexapoda</taxon>
        <taxon>Insecta</taxon>
        <taxon>Pterygota</taxon>
        <taxon>Palaeoptera</taxon>
        <taxon>Odonata</taxon>
        <taxon>Epiprocta</taxon>
        <taxon>Anisoptera</taxon>
        <taxon>Libelluloidea</taxon>
        <taxon>Libellulidae</taxon>
        <taxon>Ladona</taxon>
    </lineage>
</organism>